<dbReference type="EMBL" id="JBHLZN010000002">
    <property type="protein sequence ID" value="MFB9886532.1"/>
    <property type="molecule type" value="Genomic_DNA"/>
</dbReference>
<dbReference type="InterPro" id="IPR003395">
    <property type="entry name" value="RecF/RecN/SMC_N"/>
</dbReference>
<keyword evidence="13" id="KW-1185">Reference proteome</keyword>
<dbReference type="PANTHER" id="PTHR11059">
    <property type="entry name" value="DNA REPAIR PROTEIN RECN"/>
    <property type="match status" value="1"/>
</dbReference>
<feature type="domain" description="RecF/RecN/SMC N-terminal" evidence="11">
    <location>
        <begin position="6"/>
        <end position="511"/>
    </location>
</feature>
<keyword evidence="4" id="KW-0547">Nucleotide-binding</keyword>
<dbReference type="CDD" id="cd03241">
    <property type="entry name" value="ABC_RecN"/>
    <property type="match status" value="2"/>
</dbReference>
<comment type="caution">
    <text evidence="12">The sequence shown here is derived from an EMBL/GenBank/DDBJ whole genome shotgun (WGS) entry which is preliminary data.</text>
</comment>
<organism evidence="12 13">
    <name type="scientific">Balneatrix alpica</name>
    <dbReference type="NCBI Taxonomy" id="75684"/>
    <lineage>
        <taxon>Bacteria</taxon>
        <taxon>Pseudomonadati</taxon>
        <taxon>Pseudomonadota</taxon>
        <taxon>Gammaproteobacteria</taxon>
        <taxon>Oceanospirillales</taxon>
        <taxon>Balneatrichaceae</taxon>
        <taxon>Balneatrix</taxon>
    </lineage>
</organism>
<accession>A0ABV5ZB88</accession>
<dbReference type="Gene3D" id="3.40.50.300">
    <property type="entry name" value="P-loop containing nucleotide triphosphate hydrolases"/>
    <property type="match status" value="2"/>
</dbReference>
<keyword evidence="5 9" id="KW-0227">DNA damage</keyword>
<dbReference type="PIRSF" id="PIRSF003128">
    <property type="entry name" value="RecN"/>
    <property type="match status" value="1"/>
</dbReference>
<feature type="coiled-coil region" evidence="10">
    <location>
        <begin position="325"/>
        <end position="373"/>
    </location>
</feature>
<evidence type="ECO:0000256" key="10">
    <source>
        <dbReference type="SAM" id="Coils"/>
    </source>
</evidence>
<evidence type="ECO:0000256" key="6">
    <source>
        <dbReference type="ARBA" id="ARBA00022840"/>
    </source>
</evidence>
<evidence type="ECO:0000256" key="7">
    <source>
        <dbReference type="ARBA" id="ARBA00023204"/>
    </source>
</evidence>
<protein>
    <recommendedName>
        <fullName evidence="3 9">DNA repair protein RecN</fullName>
    </recommendedName>
    <alternativeName>
        <fullName evidence="8 9">Recombination protein N</fullName>
    </alternativeName>
</protein>
<dbReference type="Proteomes" id="UP001589628">
    <property type="component" value="Unassembled WGS sequence"/>
</dbReference>
<evidence type="ECO:0000256" key="4">
    <source>
        <dbReference type="ARBA" id="ARBA00022741"/>
    </source>
</evidence>
<evidence type="ECO:0000256" key="2">
    <source>
        <dbReference type="ARBA" id="ARBA00009441"/>
    </source>
</evidence>
<evidence type="ECO:0000256" key="8">
    <source>
        <dbReference type="ARBA" id="ARBA00033408"/>
    </source>
</evidence>
<dbReference type="InterPro" id="IPR004604">
    <property type="entry name" value="DNA_recomb/repair_RecN"/>
</dbReference>
<dbReference type="Pfam" id="PF02463">
    <property type="entry name" value="SMC_N"/>
    <property type="match status" value="1"/>
</dbReference>
<dbReference type="InterPro" id="IPR027417">
    <property type="entry name" value="P-loop_NTPase"/>
</dbReference>
<feature type="coiled-coil region" evidence="10">
    <location>
        <begin position="166"/>
        <end position="230"/>
    </location>
</feature>
<evidence type="ECO:0000313" key="13">
    <source>
        <dbReference type="Proteomes" id="UP001589628"/>
    </source>
</evidence>
<gene>
    <name evidence="12" type="primary">recN</name>
    <name evidence="12" type="ORF">ACFFLH_08930</name>
</gene>
<comment type="function">
    <text evidence="1 9">May be involved in recombinational repair of damaged DNA.</text>
</comment>
<sequence length="556" mass="62046">MLCQLSIRNVAIVDQLELDLKSGLLAVSGETGAGKSIMLDSLALALGERADPGCVRHGSDKAEISACFDIRQIPAAQQWLNERELLEEEHCILRRSISAEGRSRAWINGRPCNLQELRELGELLVEIHGQHAHQRLLNPATHLQLLDDYGQLQSALLPLKQSYQHWQQLQKRLQQVQNRSAEDQAKVQLLSYQVEELVLLAPLPDELEQLEQEQSMLANAEQNLQLGQQLLELCRDDDQAISQQLRRAQQLLQQLRLDSQSCHEALEMLDSAAIQVDEAMHSLEQALGRCELDPARLEAVDQRLHALYSTARKHRVTPQQLPALLVQLQQELGELAVDESQLEQLTLQVQQARQHYLEQAQRLSSQRQQLAQQLSSAVMDQLHALSMPHCCFEVAVTALDEPHYSAQGIDRVELLLSANPGQPPRPLHKVASGGELSRISLAIQVVAAQCSTTPTLVFDEVDVGIGGAVAEVVGRLLRQLGERVQVLCVTHQPQVAAQAHEHLFVSKEVQGSHTLSRVRRLNKEDRIQEIARMLGGVELGNHARAHAEAMLQQLPH</sequence>
<name>A0ABV5ZB88_9GAMM</name>
<dbReference type="SUPFAM" id="SSF52540">
    <property type="entry name" value="P-loop containing nucleoside triphosphate hydrolases"/>
    <property type="match status" value="2"/>
</dbReference>
<proteinExistence type="inferred from homology"/>
<evidence type="ECO:0000256" key="5">
    <source>
        <dbReference type="ARBA" id="ARBA00022763"/>
    </source>
</evidence>
<dbReference type="NCBIfam" id="NF008121">
    <property type="entry name" value="PRK10869.1"/>
    <property type="match status" value="1"/>
</dbReference>
<keyword evidence="6" id="KW-0067">ATP-binding</keyword>
<dbReference type="PANTHER" id="PTHR11059:SF0">
    <property type="entry name" value="DNA REPAIR PROTEIN RECN"/>
    <property type="match status" value="1"/>
</dbReference>
<evidence type="ECO:0000259" key="11">
    <source>
        <dbReference type="Pfam" id="PF02463"/>
    </source>
</evidence>
<evidence type="ECO:0000256" key="9">
    <source>
        <dbReference type="PIRNR" id="PIRNR003128"/>
    </source>
</evidence>
<evidence type="ECO:0000313" key="12">
    <source>
        <dbReference type="EMBL" id="MFB9886532.1"/>
    </source>
</evidence>
<reference evidence="12 13" key="1">
    <citation type="submission" date="2024-09" db="EMBL/GenBank/DDBJ databases">
        <authorList>
            <person name="Sun Q."/>
            <person name="Mori K."/>
        </authorList>
    </citation>
    <scope>NUCLEOTIDE SEQUENCE [LARGE SCALE GENOMIC DNA]</scope>
    <source>
        <strain evidence="12 13">ATCC 51285</strain>
    </source>
</reference>
<dbReference type="RefSeq" id="WP_027311964.1">
    <property type="nucleotide sequence ID" value="NZ_JBHLZN010000002.1"/>
</dbReference>
<evidence type="ECO:0000256" key="3">
    <source>
        <dbReference type="ARBA" id="ARBA00021315"/>
    </source>
</evidence>
<comment type="similarity">
    <text evidence="2 9">Belongs to the RecN family.</text>
</comment>
<dbReference type="NCBIfam" id="TIGR00634">
    <property type="entry name" value="recN"/>
    <property type="match status" value="1"/>
</dbReference>
<keyword evidence="7 9" id="KW-0234">DNA repair</keyword>
<evidence type="ECO:0000256" key="1">
    <source>
        <dbReference type="ARBA" id="ARBA00003618"/>
    </source>
</evidence>
<keyword evidence="10" id="KW-0175">Coiled coil</keyword>